<dbReference type="RefSeq" id="WP_171437832.1">
    <property type="nucleotide sequence ID" value="NZ_JABFJV010000283.1"/>
</dbReference>
<dbReference type="PROSITE" id="PS50112">
    <property type="entry name" value="PAS"/>
    <property type="match status" value="2"/>
</dbReference>
<dbReference type="InterPro" id="IPR036097">
    <property type="entry name" value="HisK_dim/P_sf"/>
</dbReference>
<evidence type="ECO:0000259" key="8">
    <source>
        <dbReference type="PROSITE" id="PS50109"/>
    </source>
</evidence>
<dbReference type="GO" id="GO:0005886">
    <property type="term" value="C:plasma membrane"/>
    <property type="evidence" value="ECO:0007669"/>
    <property type="project" value="TreeGrafter"/>
</dbReference>
<dbReference type="NCBIfam" id="TIGR00229">
    <property type="entry name" value="sensory_box"/>
    <property type="match status" value="2"/>
</dbReference>
<feature type="domain" description="PAC" evidence="10">
    <location>
        <begin position="105"/>
        <end position="157"/>
    </location>
</feature>
<keyword evidence="3" id="KW-0597">Phosphoprotein</keyword>
<evidence type="ECO:0000256" key="6">
    <source>
        <dbReference type="SAM" id="Coils"/>
    </source>
</evidence>
<feature type="domain" description="Histidine kinase" evidence="8">
    <location>
        <begin position="301"/>
        <end position="521"/>
    </location>
</feature>
<dbReference type="PRINTS" id="PR00344">
    <property type="entry name" value="BCTRLSENSOR"/>
</dbReference>
<keyword evidence="5 11" id="KW-0418">Kinase</keyword>
<dbReference type="CDD" id="cd00082">
    <property type="entry name" value="HisKA"/>
    <property type="match status" value="1"/>
</dbReference>
<comment type="catalytic activity">
    <reaction evidence="1">
        <text>ATP + protein L-histidine = ADP + protein N-phospho-L-histidine.</text>
        <dbReference type="EC" id="2.7.13.3"/>
    </reaction>
</comment>
<evidence type="ECO:0000256" key="2">
    <source>
        <dbReference type="ARBA" id="ARBA00012438"/>
    </source>
</evidence>
<evidence type="ECO:0000256" key="5">
    <source>
        <dbReference type="ARBA" id="ARBA00022777"/>
    </source>
</evidence>
<proteinExistence type="predicted"/>
<dbReference type="Gene3D" id="3.30.565.10">
    <property type="entry name" value="Histidine kinase-like ATPase, C-terminal domain"/>
    <property type="match status" value="1"/>
</dbReference>
<dbReference type="CDD" id="cd00075">
    <property type="entry name" value="HATPase"/>
    <property type="match status" value="1"/>
</dbReference>
<dbReference type="CDD" id="cd00130">
    <property type="entry name" value="PAS"/>
    <property type="match status" value="2"/>
</dbReference>
<dbReference type="Gene3D" id="1.10.287.130">
    <property type="match status" value="1"/>
</dbReference>
<dbReference type="InterPro" id="IPR003661">
    <property type="entry name" value="HisK_dim/P_dom"/>
</dbReference>
<dbReference type="InterPro" id="IPR005467">
    <property type="entry name" value="His_kinase_dom"/>
</dbReference>
<accession>A0A7Y4KQD0</accession>
<evidence type="ECO:0000259" key="9">
    <source>
        <dbReference type="PROSITE" id="PS50112"/>
    </source>
</evidence>
<dbReference type="AlphaFoldDB" id="A0A7Y4KQD0"/>
<dbReference type="SMART" id="SM00387">
    <property type="entry name" value="HATPase_c"/>
    <property type="match status" value="1"/>
</dbReference>
<dbReference type="InterPro" id="IPR036890">
    <property type="entry name" value="HATPase_C_sf"/>
</dbReference>
<dbReference type="SUPFAM" id="SSF55785">
    <property type="entry name" value="PYP-like sensor domain (PAS domain)"/>
    <property type="match status" value="2"/>
</dbReference>
<dbReference type="InterPro" id="IPR000700">
    <property type="entry name" value="PAS-assoc_C"/>
</dbReference>
<dbReference type="InterPro" id="IPR004358">
    <property type="entry name" value="Sig_transdc_His_kin-like_C"/>
</dbReference>
<dbReference type="SUPFAM" id="SSF55874">
    <property type="entry name" value="ATPase domain of HSP90 chaperone/DNA topoisomerase II/histidine kinase"/>
    <property type="match status" value="1"/>
</dbReference>
<dbReference type="InterPro" id="IPR001610">
    <property type="entry name" value="PAC"/>
</dbReference>
<evidence type="ECO:0000256" key="7">
    <source>
        <dbReference type="SAM" id="MobiDB-lite"/>
    </source>
</evidence>
<dbReference type="PROSITE" id="PS50113">
    <property type="entry name" value="PAC"/>
    <property type="match status" value="2"/>
</dbReference>
<dbReference type="SMART" id="SM00388">
    <property type="entry name" value="HisKA"/>
    <property type="match status" value="1"/>
</dbReference>
<feature type="coiled-coil region" evidence="6">
    <location>
        <begin position="334"/>
        <end position="361"/>
    </location>
</feature>
<dbReference type="InterPro" id="IPR035965">
    <property type="entry name" value="PAS-like_dom_sf"/>
</dbReference>
<dbReference type="EMBL" id="JABFJV010000283">
    <property type="protein sequence ID" value="NOK38081.1"/>
    <property type="molecule type" value="Genomic_DNA"/>
</dbReference>
<feature type="domain" description="PAC" evidence="10">
    <location>
        <begin position="233"/>
        <end position="285"/>
    </location>
</feature>
<dbReference type="Proteomes" id="UP000563426">
    <property type="component" value="Unassembled WGS sequence"/>
</dbReference>
<dbReference type="EC" id="2.7.13.3" evidence="2"/>
<keyword evidence="6" id="KW-0175">Coiled coil</keyword>
<evidence type="ECO:0000256" key="1">
    <source>
        <dbReference type="ARBA" id="ARBA00000085"/>
    </source>
</evidence>
<name>A0A7Y4KQD0_9BACT</name>
<dbReference type="PANTHER" id="PTHR43047">
    <property type="entry name" value="TWO-COMPONENT HISTIDINE PROTEIN KINASE"/>
    <property type="match status" value="1"/>
</dbReference>
<dbReference type="Pfam" id="PF13426">
    <property type="entry name" value="PAS_9"/>
    <property type="match status" value="2"/>
</dbReference>
<dbReference type="SUPFAM" id="SSF47384">
    <property type="entry name" value="Homodimeric domain of signal transducing histidine kinase"/>
    <property type="match status" value="1"/>
</dbReference>
<dbReference type="FunFam" id="3.30.565.10:FF:000006">
    <property type="entry name" value="Sensor histidine kinase WalK"/>
    <property type="match status" value="1"/>
</dbReference>
<reference evidence="11 12" key="1">
    <citation type="submission" date="2020-05" db="EMBL/GenBank/DDBJ databases">
        <authorList>
            <person name="Whitworth D."/>
        </authorList>
    </citation>
    <scope>NUCLEOTIDE SEQUENCE [LARGE SCALE GENOMIC DNA]</scope>
    <source>
        <strain evidence="11 12">AB043B</strain>
    </source>
</reference>
<evidence type="ECO:0000313" key="11">
    <source>
        <dbReference type="EMBL" id="NOK38081.1"/>
    </source>
</evidence>
<evidence type="ECO:0000313" key="12">
    <source>
        <dbReference type="Proteomes" id="UP000563426"/>
    </source>
</evidence>
<comment type="caution">
    <text evidence="11">The sequence shown here is derived from an EMBL/GenBank/DDBJ whole genome shotgun (WGS) entry which is preliminary data.</text>
</comment>
<evidence type="ECO:0000259" key="10">
    <source>
        <dbReference type="PROSITE" id="PS50113"/>
    </source>
</evidence>
<evidence type="ECO:0000256" key="3">
    <source>
        <dbReference type="ARBA" id="ARBA00022553"/>
    </source>
</evidence>
<feature type="compositionally biased region" description="Low complexity" evidence="7">
    <location>
        <begin position="529"/>
        <end position="542"/>
    </location>
</feature>
<dbReference type="GO" id="GO:0009927">
    <property type="term" value="F:histidine phosphotransfer kinase activity"/>
    <property type="evidence" value="ECO:0007669"/>
    <property type="project" value="TreeGrafter"/>
</dbReference>
<protein>
    <recommendedName>
        <fullName evidence="2">histidine kinase</fullName>
        <ecNumber evidence="2">2.7.13.3</ecNumber>
    </recommendedName>
</protein>
<feature type="region of interest" description="Disordered" evidence="7">
    <location>
        <begin position="517"/>
        <end position="554"/>
    </location>
</feature>
<gene>
    <name evidence="11" type="ORF">HMI49_33260</name>
</gene>
<dbReference type="InterPro" id="IPR000014">
    <property type="entry name" value="PAS"/>
</dbReference>
<dbReference type="PROSITE" id="PS50109">
    <property type="entry name" value="HIS_KIN"/>
    <property type="match status" value="1"/>
</dbReference>
<dbReference type="Pfam" id="PF00512">
    <property type="entry name" value="HisKA"/>
    <property type="match status" value="1"/>
</dbReference>
<keyword evidence="12" id="KW-1185">Reference proteome</keyword>
<evidence type="ECO:0000256" key="4">
    <source>
        <dbReference type="ARBA" id="ARBA00022679"/>
    </source>
</evidence>
<sequence length="554" mass="61865">MRSPLDDGQPPASASGGDIAYVSPQSARDMGAQLRLFIDSVRDYAILTLDPAGYIVSWNTGAERIKGYKAEEILGQHFSRFYTPEDVASGRPQMELEIVNREGRFEEEAWRVRKDGSLFWANVVITAMRDSQGQLVGYGKVTRDFTERKQTQERLRQSEERFRLLIEHVQDYAIYMLDADGRVSTWNAGAERFKQYKAEEIIGQHFSRFFPPEDVARGKPWHALQVAASEGRFEEEAWRVRKDGSLFWASVVITALHDTHGQLVGYAKVTRDITQRKQNQERRELEMLRDAVRARDEFLSVASHELKTPLTPLQLKLTSLLRVVESNPSASLPVERIARDLEVARRQVRKLSDLIEDLLDVSRISMGQLRLDRAPMDLSSLAREVVVRYAPQAVQVGCAVTLEAPAPIEGYWDRARLDQVITNLLTNALKYGAGKPIHVRVRVDSALAVVSVRDEGIGIPHEDQPRVFERFVRAVSERNYGGLGLGLFITQQIIEAHGGIVQVRSTPGQGSTFTVMLPRGPDVETNVTPEAGAASEPGAAGAPPDPDPDAPPEP</sequence>
<keyword evidence="4" id="KW-0808">Transferase</keyword>
<dbReference type="Pfam" id="PF02518">
    <property type="entry name" value="HATPase_c"/>
    <property type="match status" value="1"/>
</dbReference>
<feature type="domain" description="PAS" evidence="9">
    <location>
        <begin position="46"/>
        <end position="101"/>
    </location>
</feature>
<dbReference type="Gene3D" id="3.30.450.20">
    <property type="entry name" value="PAS domain"/>
    <property type="match status" value="2"/>
</dbReference>
<feature type="region of interest" description="Disordered" evidence="7">
    <location>
        <begin position="1"/>
        <end position="20"/>
    </location>
</feature>
<dbReference type="SMART" id="SM00091">
    <property type="entry name" value="PAS"/>
    <property type="match status" value="2"/>
</dbReference>
<organism evidence="11 12">
    <name type="scientific">Corallococcus exercitus</name>
    <dbReference type="NCBI Taxonomy" id="2316736"/>
    <lineage>
        <taxon>Bacteria</taxon>
        <taxon>Pseudomonadati</taxon>
        <taxon>Myxococcota</taxon>
        <taxon>Myxococcia</taxon>
        <taxon>Myxococcales</taxon>
        <taxon>Cystobacterineae</taxon>
        <taxon>Myxococcaceae</taxon>
        <taxon>Corallococcus</taxon>
    </lineage>
</organism>
<dbReference type="SMART" id="SM00086">
    <property type="entry name" value="PAC"/>
    <property type="match status" value="2"/>
</dbReference>
<dbReference type="GO" id="GO:0000155">
    <property type="term" value="F:phosphorelay sensor kinase activity"/>
    <property type="evidence" value="ECO:0007669"/>
    <property type="project" value="InterPro"/>
</dbReference>
<dbReference type="InterPro" id="IPR003594">
    <property type="entry name" value="HATPase_dom"/>
</dbReference>
<dbReference type="PANTHER" id="PTHR43047:SF72">
    <property type="entry name" value="OSMOSENSING HISTIDINE PROTEIN KINASE SLN1"/>
    <property type="match status" value="1"/>
</dbReference>
<feature type="domain" description="PAS" evidence="9">
    <location>
        <begin position="158"/>
        <end position="214"/>
    </location>
</feature>